<evidence type="ECO:0000256" key="4">
    <source>
        <dbReference type="SAM" id="SignalP"/>
    </source>
</evidence>
<dbReference type="RefSeq" id="WP_007636043.1">
    <property type="nucleotide sequence ID" value="NC_020514.1"/>
</dbReference>
<dbReference type="Pfam" id="PF09411">
    <property type="entry name" value="PagL"/>
    <property type="match status" value="1"/>
</dbReference>
<reference evidence="5 6" key="1">
    <citation type="journal article" date="2013" name="Genome Announc.">
        <title>Complete Genome Sequence of Glaciecola psychrophila Strain 170T.</title>
        <authorList>
            <person name="Yin J."/>
            <person name="Chen J."/>
            <person name="Liu G."/>
            <person name="Yu Y."/>
            <person name="Song L."/>
            <person name="Wang X."/>
            <person name="Qu X."/>
        </authorList>
    </citation>
    <scope>NUCLEOTIDE SEQUENCE [LARGE SCALE GENOMIC DNA]</scope>
    <source>
        <strain evidence="5 6">170</strain>
    </source>
</reference>
<evidence type="ECO:0000313" key="6">
    <source>
        <dbReference type="Proteomes" id="UP000011864"/>
    </source>
</evidence>
<dbReference type="PATRIC" id="fig|1129794.4.peg.739"/>
<comment type="subunit">
    <text evidence="1">Homodimer.</text>
</comment>
<evidence type="ECO:0000256" key="3">
    <source>
        <dbReference type="PIRSR" id="PIRSR029681-2"/>
    </source>
</evidence>
<dbReference type="PIRSF" id="PIRSF029681">
    <property type="entry name" value="PagL"/>
    <property type="match status" value="1"/>
</dbReference>
<evidence type="ECO:0000256" key="1">
    <source>
        <dbReference type="PIRNR" id="PIRNR029681"/>
    </source>
</evidence>
<feature type="site" description="Critical for activity" evidence="3">
    <location>
        <position position="159"/>
    </location>
</feature>
<dbReference type="EC" id="3.1.1.77" evidence="1"/>
<dbReference type="STRING" id="1129794.C427_0749"/>
<comment type="similarity">
    <text evidence="1">Belongs to the PagL family.</text>
</comment>
<proteinExistence type="inferred from homology"/>
<dbReference type="EMBL" id="CP003837">
    <property type="protein sequence ID" value="AGH42858.1"/>
    <property type="molecule type" value="Genomic_DNA"/>
</dbReference>
<keyword evidence="1" id="KW-0472">Membrane</keyword>
<keyword evidence="4" id="KW-0732">Signal</keyword>
<dbReference type="Proteomes" id="UP000011864">
    <property type="component" value="Chromosome"/>
</dbReference>
<feature type="signal peptide" evidence="4">
    <location>
        <begin position="1"/>
        <end position="22"/>
    </location>
</feature>
<dbReference type="GO" id="GO:0050528">
    <property type="term" value="F:acyloxyacyl hydrolase activity"/>
    <property type="evidence" value="ECO:0007669"/>
    <property type="project" value="UniProtKB-EC"/>
</dbReference>
<dbReference type="OrthoDB" id="9797122at2"/>
<keyword evidence="1" id="KW-0998">Cell outer membrane</keyword>
<comment type="function">
    <text evidence="1">Has lipid A 3-O-deacylase activity. Hydrolyzes the ester bond at the 3 position of lipid A, a bioactive component of lipopolysaccharide (LPS), thereby releasing the primary fatty acyl moiety.</text>
</comment>
<protein>
    <recommendedName>
        <fullName evidence="1">Lipid A deacylase</fullName>
        <ecNumber evidence="1">3.1.1.77</ecNumber>
    </recommendedName>
    <alternativeName>
        <fullName evidence="1">LPS 3-O-deacylase</fullName>
    </alternativeName>
    <alternativeName>
        <fullName evidence="1">Outer membrane enzyme</fullName>
    </alternativeName>
</protein>
<feature type="active site" description="Charge relay system" evidence="2">
    <location>
        <position position="156"/>
    </location>
</feature>
<accession>K7A2G2</accession>
<keyword evidence="6" id="KW-1185">Reference proteome</keyword>
<organism evidence="5 6">
    <name type="scientific">Paraglaciecola psychrophila 170</name>
    <dbReference type="NCBI Taxonomy" id="1129794"/>
    <lineage>
        <taxon>Bacteria</taxon>
        <taxon>Pseudomonadati</taxon>
        <taxon>Pseudomonadota</taxon>
        <taxon>Gammaproteobacteria</taxon>
        <taxon>Alteromonadales</taxon>
        <taxon>Alteromonadaceae</taxon>
        <taxon>Paraglaciecola</taxon>
    </lineage>
</organism>
<comment type="catalytic activity">
    <reaction evidence="1">
        <text>a 3-(acyloxy)acyl derivative of bacterial toxin + H2O = a 3-hydroxyacyl derivative of bacterial toxin + a fatty acid + H(+)</text>
        <dbReference type="Rhea" id="RHEA:12032"/>
        <dbReference type="ChEBI" id="CHEBI:15377"/>
        <dbReference type="ChEBI" id="CHEBI:15378"/>
        <dbReference type="ChEBI" id="CHEBI:28868"/>
        <dbReference type="ChEBI" id="CHEBI:136853"/>
        <dbReference type="ChEBI" id="CHEBI:140675"/>
        <dbReference type="EC" id="3.1.1.77"/>
    </reaction>
</comment>
<gene>
    <name evidence="5" type="ORF">C427_0749</name>
</gene>
<feature type="active site" description="Charge relay system" evidence="2">
    <location>
        <position position="170"/>
    </location>
</feature>
<dbReference type="KEGG" id="gps:C427_0749"/>
<dbReference type="InterPro" id="IPR018550">
    <property type="entry name" value="Lipid-A_deacylase-rel"/>
</dbReference>
<keyword evidence="1" id="KW-0378">Hydrolase</keyword>
<sequence>MRWLVLILAISFVSLPSTNVVASQQAVAIDYLHGESGLTGIRLAYRPYQTQIATFEWLGEFDVYWEASVNFWEFGQDNQHETNYAIALSPVFSKQFDSLYGKYPLKWEFGIGVSLITDTRFAGKNIGSHYQFEDRLGLILEFGEQLAKSVAVRYMHYSNGGLNDDNPGLDFLSLTYAREF</sequence>
<evidence type="ECO:0000313" key="5">
    <source>
        <dbReference type="EMBL" id="AGH42858.1"/>
    </source>
</evidence>
<dbReference type="HOGENOM" id="CLU_093405_1_0_6"/>
<dbReference type="GO" id="GO:0009279">
    <property type="term" value="C:cell outer membrane"/>
    <property type="evidence" value="ECO:0007669"/>
    <property type="project" value="UniProtKB-SubCell"/>
</dbReference>
<feature type="chain" id="PRO_5003898847" description="Lipid A deacylase" evidence="4">
    <location>
        <begin position="23"/>
        <end position="180"/>
    </location>
</feature>
<dbReference type="eggNOG" id="COG3637">
    <property type="taxonomic scope" value="Bacteria"/>
</dbReference>
<comment type="subcellular location">
    <subcellularLocation>
        <location evidence="1">Cell outer membrane</location>
        <topology evidence="1">Multi-pass membrane protein</topology>
    </subcellularLocation>
</comment>
<name>K7A2G2_9ALTE</name>
<dbReference type="AlphaFoldDB" id="K7A2G2"/>
<dbReference type="Gene3D" id="2.40.160.20">
    <property type="match status" value="1"/>
</dbReference>
<evidence type="ECO:0000256" key="2">
    <source>
        <dbReference type="PIRSR" id="PIRSR029681-1"/>
    </source>
</evidence>
<feature type="active site" description="Charge relay system" evidence="2">
    <location>
        <position position="158"/>
    </location>
</feature>